<proteinExistence type="predicted"/>
<protein>
    <recommendedName>
        <fullName evidence="3">60S ribosomal protein L28</fullName>
    </recommendedName>
</protein>
<keyword evidence="2" id="KW-1185">Reference proteome</keyword>
<evidence type="ECO:0000313" key="1">
    <source>
        <dbReference type="EMBL" id="KAK7830908.1"/>
    </source>
</evidence>
<evidence type="ECO:0000313" key="2">
    <source>
        <dbReference type="Proteomes" id="UP001488838"/>
    </source>
</evidence>
<dbReference type="Gene3D" id="1.20.5.2650">
    <property type="match status" value="1"/>
</dbReference>
<organism evidence="1 2">
    <name type="scientific">Myodes glareolus</name>
    <name type="common">Bank vole</name>
    <name type="synonym">Clethrionomys glareolus</name>
    <dbReference type="NCBI Taxonomy" id="447135"/>
    <lineage>
        <taxon>Eukaryota</taxon>
        <taxon>Metazoa</taxon>
        <taxon>Chordata</taxon>
        <taxon>Craniata</taxon>
        <taxon>Vertebrata</taxon>
        <taxon>Euteleostomi</taxon>
        <taxon>Mammalia</taxon>
        <taxon>Eutheria</taxon>
        <taxon>Euarchontoglires</taxon>
        <taxon>Glires</taxon>
        <taxon>Rodentia</taxon>
        <taxon>Myomorpha</taxon>
        <taxon>Muroidea</taxon>
        <taxon>Cricetidae</taxon>
        <taxon>Arvicolinae</taxon>
        <taxon>Myodes</taxon>
    </lineage>
</organism>
<reference evidence="1 2" key="1">
    <citation type="journal article" date="2023" name="bioRxiv">
        <title>Conserved and derived expression patterns and positive selection on dental genes reveal complex evolutionary context of ever-growing rodent molars.</title>
        <authorList>
            <person name="Calamari Z.T."/>
            <person name="Song A."/>
            <person name="Cohen E."/>
            <person name="Akter M."/>
            <person name="Roy R.D."/>
            <person name="Hallikas O."/>
            <person name="Christensen M.M."/>
            <person name="Li P."/>
            <person name="Marangoni P."/>
            <person name="Jernvall J."/>
            <person name="Klein O.D."/>
        </authorList>
    </citation>
    <scope>NUCLEOTIDE SEQUENCE [LARGE SCALE GENOMIC DNA]</scope>
    <source>
        <strain evidence="1">V071</strain>
    </source>
</reference>
<dbReference type="Proteomes" id="UP001488838">
    <property type="component" value="Unassembled WGS sequence"/>
</dbReference>
<gene>
    <name evidence="1" type="ORF">U0070_018452</name>
</gene>
<comment type="caution">
    <text evidence="1">The sequence shown here is derived from an EMBL/GenBank/DDBJ whole genome shotgun (WGS) entry which is preliminary data.</text>
</comment>
<dbReference type="EMBL" id="JBBHLL010000016">
    <property type="protein sequence ID" value="KAK7830908.1"/>
    <property type="molecule type" value="Genomic_DNA"/>
</dbReference>
<name>A0AAW0JVV4_MYOGA</name>
<sequence length="333" mass="37511">MAEKTLKQNPCPKLNSAKSEAQFVTATLSGSMQAMTPNTANAVLVPCPGYCRDTAKKQKQGWRATRSSVMWMMNESFILSVRSAWPQGVKSGRVMRSRSIVETTARLSLEARFFDPQQNDGVHQYVVRKPLNKEGKTSRSKAHRILHLKQYTKKNKEGAAECARLLLKRMKEAKANTKNRLSKDMGCPGSEVLLQSPVKRKSSRVASNIRKKGLDTSLRFISSLSLQLPTQMTVAKEGLSNPPLHPHPLKTYTLQNDQHYLHITFFILSRAAVDESILPEEPQPFAARHSPHVRSQWENTLSLACIFVGGPCEETLQEERLQPDLVHKNIRMK</sequence>
<dbReference type="AlphaFoldDB" id="A0AAW0JVV4"/>
<accession>A0AAW0JVV4</accession>
<evidence type="ECO:0008006" key="3">
    <source>
        <dbReference type="Google" id="ProtNLM"/>
    </source>
</evidence>